<dbReference type="AlphaFoldDB" id="A0AAV5RVM2"/>
<dbReference type="EMBL" id="BTGD01000005">
    <property type="protein sequence ID" value="GMM55397.1"/>
    <property type="molecule type" value="Genomic_DNA"/>
</dbReference>
<accession>A0AAV5RVM2</accession>
<organism evidence="2 3">
    <name type="scientific">Maudiozyma humilis</name>
    <name type="common">Sour dough yeast</name>
    <name type="synonym">Kazachstania humilis</name>
    <dbReference type="NCBI Taxonomy" id="51915"/>
    <lineage>
        <taxon>Eukaryota</taxon>
        <taxon>Fungi</taxon>
        <taxon>Dikarya</taxon>
        <taxon>Ascomycota</taxon>
        <taxon>Saccharomycotina</taxon>
        <taxon>Saccharomycetes</taxon>
        <taxon>Saccharomycetales</taxon>
        <taxon>Saccharomycetaceae</taxon>
        <taxon>Maudiozyma</taxon>
    </lineage>
</organism>
<name>A0AAV5RVM2_MAUHU</name>
<dbReference type="Proteomes" id="UP001377567">
    <property type="component" value="Unassembled WGS sequence"/>
</dbReference>
<protein>
    <recommendedName>
        <fullName evidence="4">Mitochondrial ATPase inhibitor</fullName>
    </recommendedName>
</protein>
<comment type="caution">
    <text evidence="2">The sequence shown here is derived from an EMBL/GenBank/DDBJ whole genome shotgun (WGS) entry which is preliminary data.</text>
</comment>
<keyword evidence="3" id="KW-1185">Reference proteome</keyword>
<keyword evidence="1" id="KW-0175">Coiled coil</keyword>
<evidence type="ECO:0000313" key="2">
    <source>
        <dbReference type="EMBL" id="GMM55397.1"/>
    </source>
</evidence>
<gene>
    <name evidence="2" type="ORF">DAKH74_020130</name>
</gene>
<proteinExistence type="predicted"/>
<sequence length="88" mass="10562">MLQVCRRPLTQLPRVTMAAASRSYTVGTTPLNGFEKFQQREQAKENFFIRQHEKEQMEEQVKEYKKQIKHLNSKIDEIEKEHSKKQKK</sequence>
<reference evidence="2 3" key="1">
    <citation type="journal article" date="2023" name="Elife">
        <title>Identification of key yeast species and microbe-microbe interactions impacting larval growth of Drosophila in the wild.</title>
        <authorList>
            <person name="Mure A."/>
            <person name="Sugiura Y."/>
            <person name="Maeda R."/>
            <person name="Honda K."/>
            <person name="Sakurai N."/>
            <person name="Takahashi Y."/>
            <person name="Watada M."/>
            <person name="Katoh T."/>
            <person name="Gotoh A."/>
            <person name="Gotoh Y."/>
            <person name="Taniguchi I."/>
            <person name="Nakamura K."/>
            <person name="Hayashi T."/>
            <person name="Katayama T."/>
            <person name="Uemura T."/>
            <person name="Hattori Y."/>
        </authorList>
    </citation>
    <scope>NUCLEOTIDE SEQUENCE [LARGE SCALE GENOMIC DNA]</scope>
    <source>
        <strain evidence="2 3">KH-74</strain>
    </source>
</reference>
<evidence type="ECO:0008006" key="4">
    <source>
        <dbReference type="Google" id="ProtNLM"/>
    </source>
</evidence>
<evidence type="ECO:0000313" key="3">
    <source>
        <dbReference type="Proteomes" id="UP001377567"/>
    </source>
</evidence>
<evidence type="ECO:0000256" key="1">
    <source>
        <dbReference type="SAM" id="Coils"/>
    </source>
</evidence>
<feature type="coiled-coil region" evidence="1">
    <location>
        <begin position="54"/>
        <end position="88"/>
    </location>
</feature>